<dbReference type="Proteomes" id="UP000658754">
    <property type="component" value="Unassembled WGS sequence"/>
</dbReference>
<sequence length="297" mass="33098">MLYPGAMVMGETGKPWTADEVRATVSKYFDMLVMDVQGQHFVKAAIYRELSARFAARNVNSIERKMSNISAVLVGLGYPHLRGLSPLPNYQRSLVESVLEELTRRQSLDAIIESGVLDDAPVGPVDIVREADVPPEMITDLLHGQGMSRAFKRDYLALEAANRALGLAGELAVVRHEQTFLRRIGRMKLADRVEHVAQTHGDGLGYDVLSFDPEGREKWIEVKTTKYAIDVPFFVTRGEVRVSSASPEHYHLYRLYGFGSSKGTGLYRLQGDLEKSCKLDAISFEAAPKSQLRLSLI</sequence>
<comment type="caution">
    <text evidence="2">The sequence shown here is derived from an EMBL/GenBank/DDBJ whole genome shotgun (WGS) entry which is preliminary data.</text>
</comment>
<keyword evidence="3" id="KW-1185">Reference proteome</keyword>
<proteinExistence type="predicted"/>
<reference evidence="3" key="1">
    <citation type="journal article" date="2019" name="Int. J. Syst. Evol. Microbiol.">
        <title>The Global Catalogue of Microorganisms (GCM) 10K type strain sequencing project: providing services to taxonomists for standard genome sequencing and annotation.</title>
        <authorList>
            <consortium name="The Broad Institute Genomics Platform"/>
            <consortium name="The Broad Institute Genome Sequencing Center for Infectious Disease"/>
            <person name="Wu L."/>
            <person name="Ma J."/>
        </authorList>
    </citation>
    <scope>NUCLEOTIDE SEQUENCE [LARGE SCALE GENOMIC DNA]</scope>
    <source>
        <strain evidence="3">CGMCC 1.3601</strain>
    </source>
</reference>
<evidence type="ECO:0000313" key="2">
    <source>
        <dbReference type="EMBL" id="GGI86820.1"/>
    </source>
</evidence>
<evidence type="ECO:0000259" key="1">
    <source>
        <dbReference type="Pfam" id="PF13020"/>
    </source>
</evidence>
<dbReference type="EMBL" id="BMKV01000004">
    <property type="protein sequence ID" value="GGI86820.1"/>
    <property type="molecule type" value="Genomic_DNA"/>
</dbReference>
<name>A0ABQ2CGL5_9MICC</name>
<feature type="domain" description="Protein NO VEIN C-terminal" evidence="1">
    <location>
        <begin position="170"/>
        <end position="262"/>
    </location>
</feature>
<dbReference type="Pfam" id="PF13020">
    <property type="entry name" value="NOV_C"/>
    <property type="match status" value="1"/>
</dbReference>
<gene>
    <name evidence="2" type="ORF">GCM10007175_25020</name>
</gene>
<protein>
    <recommendedName>
        <fullName evidence="1">Protein NO VEIN C-terminal domain-containing protein</fullName>
    </recommendedName>
</protein>
<evidence type="ECO:0000313" key="3">
    <source>
        <dbReference type="Proteomes" id="UP000658754"/>
    </source>
</evidence>
<organism evidence="2 3">
    <name type="scientific">Pseudarthrobacter scleromae</name>
    <dbReference type="NCBI Taxonomy" id="158897"/>
    <lineage>
        <taxon>Bacteria</taxon>
        <taxon>Bacillati</taxon>
        <taxon>Actinomycetota</taxon>
        <taxon>Actinomycetes</taxon>
        <taxon>Micrococcales</taxon>
        <taxon>Micrococcaceae</taxon>
        <taxon>Pseudarthrobacter</taxon>
    </lineage>
</organism>
<accession>A0ABQ2CGL5</accession>
<dbReference type="InterPro" id="IPR024975">
    <property type="entry name" value="NOV_C"/>
</dbReference>